<dbReference type="RefSeq" id="WP_233423901.1">
    <property type="nucleotide sequence ID" value="NZ_JAJA02000002.1"/>
</dbReference>
<evidence type="ECO:0000256" key="1">
    <source>
        <dbReference type="SAM" id="SignalP"/>
    </source>
</evidence>
<dbReference type="Proteomes" id="UP000023435">
    <property type="component" value="Unassembled WGS sequence"/>
</dbReference>
<evidence type="ECO:0000313" key="3">
    <source>
        <dbReference type="Proteomes" id="UP000023435"/>
    </source>
</evidence>
<dbReference type="EMBL" id="JAJA02000002">
    <property type="protein sequence ID" value="KWS02281.1"/>
    <property type="molecule type" value="Genomic_DNA"/>
</dbReference>
<dbReference type="GO" id="GO:0016603">
    <property type="term" value="F:glutaminyl-peptide cyclotransferase activity"/>
    <property type="evidence" value="ECO:0007669"/>
    <property type="project" value="InterPro"/>
</dbReference>
<dbReference type="Pfam" id="PF05096">
    <property type="entry name" value="Glu_cyclase_2"/>
    <property type="match status" value="1"/>
</dbReference>
<dbReference type="InterPro" id="IPR007788">
    <property type="entry name" value="QCT"/>
</dbReference>
<evidence type="ECO:0000313" key="2">
    <source>
        <dbReference type="EMBL" id="KWS02281.1"/>
    </source>
</evidence>
<proteinExistence type="predicted"/>
<keyword evidence="3" id="KW-1185">Reference proteome</keyword>
<gene>
    <name evidence="2" type="ORF">AZ78_4948</name>
</gene>
<keyword evidence="1" id="KW-0732">Signal</keyword>
<dbReference type="PANTHER" id="PTHR31270">
    <property type="entry name" value="GLUTAMINYL-PEPTIDE CYCLOTRANSFERASE"/>
    <property type="match status" value="1"/>
</dbReference>
<organism evidence="2 3">
    <name type="scientific">Lysobacter capsici AZ78</name>
    <dbReference type="NCBI Taxonomy" id="1444315"/>
    <lineage>
        <taxon>Bacteria</taxon>
        <taxon>Pseudomonadati</taxon>
        <taxon>Pseudomonadota</taxon>
        <taxon>Gammaproteobacteria</taxon>
        <taxon>Lysobacterales</taxon>
        <taxon>Lysobacteraceae</taxon>
        <taxon>Lysobacter</taxon>
    </lineage>
</organism>
<dbReference type="PANTHER" id="PTHR31270:SF1">
    <property type="entry name" value="GLUTAMINYL-PEPTIDE CYCLOTRANSFERASE"/>
    <property type="match status" value="1"/>
</dbReference>
<feature type="chain" id="PRO_5007131478" evidence="1">
    <location>
        <begin position="32"/>
        <end position="273"/>
    </location>
</feature>
<name>A0A108U495_9GAMM</name>
<comment type="caution">
    <text evidence="2">The sequence shown here is derived from an EMBL/GenBank/DDBJ whole genome shotgun (WGS) entry which is preliminary data.</text>
</comment>
<reference evidence="2 3" key="1">
    <citation type="journal article" date="2014" name="Genome Announc.">
        <title>Draft Genome Sequence of Lysobacter capsici AZ78, a Bacterium Antagonistic to Plant-Pathogenic Oomycetes.</title>
        <authorList>
            <person name="Puopolo G."/>
            <person name="Sonego P."/>
            <person name="Engelen K."/>
            <person name="Pertot I."/>
        </authorList>
    </citation>
    <scope>NUCLEOTIDE SEQUENCE [LARGE SCALE GENOMIC DNA]</scope>
    <source>
        <strain evidence="2 3">AZ78</strain>
    </source>
</reference>
<feature type="signal peptide" evidence="1">
    <location>
        <begin position="1"/>
        <end position="31"/>
    </location>
</feature>
<sequence>MPVSLLWMRSPAVAAAILALATACSQGPAQARSHVPVDSYRVVASYPHDPGAFTQGLIYKDGFLYESTGLYGQSSVRKVELDTGRVLHKTDLPASVFGEGMTDRGQQLLVLTWTSGVGYVLNLPGFDQAGSFAYPGEGWGLTRSAQALYMSDGSSQIRVLDPATLKERSRIDVSDEGRPIDQLNELEWVKGELYANVWQTDRIARIDPKTGHVLGWIDLSGLLREHGRPHRGVDVLNGIAYDAARDRLFVTGKLWPDLFEIQRVPAAKPAGGG</sequence>
<dbReference type="AlphaFoldDB" id="A0A108U495"/>
<protein>
    <submittedName>
        <fullName evidence="2">Glutamine cyclotransferase</fullName>
    </submittedName>
</protein>
<dbReference type="Gene3D" id="2.130.10.10">
    <property type="entry name" value="YVTN repeat-like/Quinoprotein amine dehydrogenase"/>
    <property type="match status" value="1"/>
</dbReference>
<dbReference type="InterPro" id="IPR015943">
    <property type="entry name" value="WD40/YVTN_repeat-like_dom_sf"/>
</dbReference>
<dbReference type="InterPro" id="IPR011044">
    <property type="entry name" value="Quino_amine_DH_bsu"/>
</dbReference>
<dbReference type="SUPFAM" id="SSF50969">
    <property type="entry name" value="YVTN repeat-like/Quinoprotein amine dehydrogenase"/>
    <property type="match status" value="1"/>
</dbReference>
<accession>A0A108U495</accession>